<evidence type="ECO:0000256" key="1">
    <source>
        <dbReference type="SAM" id="MobiDB-lite"/>
    </source>
</evidence>
<evidence type="ECO:0000313" key="4">
    <source>
        <dbReference type="Proteomes" id="UP000234331"/>
    </source>
</evidence>
<protein>
    <submittedName>
        <fullName evidence="3">FxsC C-terminal domain</fullName>
    </submittedName>
</protein>
<dbReference type="Proteomes" id="UP000234331">
    <property type="component" value="Unassembled WGS sequence"/>
</dbReference>
<dbReference type="InterPro" id="IPR047603">
    <property type="entry name" value="FxsC_N"/>
</dbReference>
<sequence length="481" mass="53339">MAGLPLYFFLSYARLDGQGDSYLHRFVGDLRREVRARCGHPSAEEVGFLDTTSIQPGEAWSAELAEALRRCRTFVAICSRSFFASEYCGREWRAFEDRRQHGQESGGVRSPTLLPVIWTPLPDPPAVLAELQYDHVGFGKLYARHGLRYLLQLTRNHDEYQEFLVTLAERIVYLAENSALPPLTRAPDFDKIHSAFQPSGPVADRPSIAVVGSALGPDAAAGEDDYPGERDDAPGSGAMGVSPPGTPRDDRAGAPAEIATTVARGLPPGIMGEPAGAGEEGGGPKRVTFVLAVASTAELSRLRSKLESYGNQYDEWMPYHPRFPQRVCVSAQAVAARHDMSSQIVRLQNGISELLETSRKRNEVVIFIVDAWASQLDYYYSALREYDDRNEPFTGVLVPWNPEDAETATHATALKESLERALWKNVVRGDNFLRMEIHSQEEFDTSLLQLLVDTQARVFRAPSAVRRPSSPPRRRPFLDGP</sequence>
<evidence type="ECO:0000259" key="2">
    <source>
        <dbReference type="Pfam" id="PF13676"/>
    </source>
</evidence>
<name>A0A2I2L1V2_9ACTN</name>
<keyword evidence="4" id="KW-1185">Reference proteome</keyword>
<dbReference type="GO" id="GO:0007165">
    <property type="term" value="P:signal transduction"/>
    <property type="evidence" value="ECO:0007669"/>
    <property type="project" value="InterPro"/>
</dbReference>
<dbReference type="SUPFAM" id="SSF52200">
    <property type="entry name" value="Toll/Interleukin receptor TIR domain"/>
    <property type="match status" value="1"/>
</dbReference>
<organism evidence="3 4">
    <name type="scientific">Frankia canadensis</name>
    <dbReference type="NCBI Taxonomy" id="1836972"/>
    <lineage>
        <taxon>Bacteria</taxon>
        <taxon>Bacillati</taxon>
        <taxon>Actinomycetota</taxon>
        <taxon>Actinomycetes</taxon>
        <taxon>Frankiales</taxon>
        <taxon>Frankiaceae</taxon>
        <taxon>Frankia</taxon>
    </lineage>
</organism>
<dbReference type="Gene3D" id="3.40.50.10140">
    <property type="entry name" value="Toll/interleukin-1 receptor homology (TIR) domain"/>
    <property type="match status" value="1"/>
</dbReference>
<evidence type="ECO:0000313" key="3">
    <source>
        <dbReference type="EMBL" id="SNQ51900.1"/>
    </source>
</evidence>
<dbReference type="InterPro" id="IPR000157">
    <property type="entry name" value="TIR_dom"/>
</dbReference>
<feature type="domain" description="TIR" evidence="2">
    <location>
        <begin position="26"/>
        <end position="133"/>
    </location>
</feature>
<feature type="compositionally biased region" description="Low complexity" evidence="1">
    <location>
        <begin position="267"/>
        <end position="277"/>
    </location>
</feature>
<dbReference type="Pfam" id="PF13676">
    <property type="entry name" value="TIR_2"/>
    <property type="match status" value="1"/>
</dbReference>
<feature type="region of interest" description="Disordered" evidence="1">
    <location>
        <begin position="219"/>
        <end position="282"/>
    </location>
</feature>
<dbReference type="EMBL" id="FZMO01000553">
    <property type="protein sequence ID" value="SNQ51900.1"/>
    <property type="molecule type" value="Genomic_DNA"/>
</dbReference>
<dbReference type="NCBIfam" id="NF040588">
    <property type="entry name" value="FxsC_Nterm"/>
    <property type="match status" value="1"/>
</dbReference>
<dbReference type="AlphaFoldDB" id="A0A2I2L1V2"/>
<accession>A0A2I2L1V2</accession>
<proteinExistence type="predicted"/>
<dbReference type="RefSeq" id="WP_101836133.1">
    <property type="nucleotide sequence ID" value="NZ_FZMO01000553.1"/>
</dbReference>
<dbReference type="OrthoDB" id="9150238at2"/>
<dbReference type="NCBIfam" id="TIGR04276">
    <property type="entry name" value="FxsC_Cterm"/>
    <property type="match status" value="1"/>
</dbReference>
<gene>
    <name evidence="3" type="ORF">FRACA_850012</name>
</gene>
<dbReference type="InterPro" id="IPR026367">
    <property type="entry name" value="FxsC_C"/>
</dbReference>
<reference evidence="3 4" key="1">
    <citation type="submission" date="2017-06" db="EMBL/GenBank/DDBJ databases">
        <authorList>
            <person name="Kim H.J."/>
            <person name="Triplett B.A."/>
        </authorList>
    </citation>
    <scope>NUCLEOTIDE SEQUENCE [LARGE SCALE GENOMIC DNA]</scope>
    <source>
        <strain evidence="3">FRACA_ARgP5</strain>
    </source>
</reference>
<dbReference type="InterPro" id="IPR035897">
    <property type="entry name" value="Toll_tir_struct_dom_sf"/>
</dbReference>